<organism evidence="1 2">
    <name type="scientific">Clostridium innocuum</name>
    <dbReference type="NCBI Taxonomy" id="1522"/>
    <lineage>
        <taxon>Bacteria</taxon>
        <taxon>Bacillati</taxon>
        <taxon>Bacillota</taxon>
        <taxon>Clostridia</taxon>
        <taxon>Eubacteriales</taxon>
        <taxon>Clostridiaceae</taxon>
        <taxon>Clostridium</taxon>
    </lineage>
</organism>
<reference evidence="1 2" key="1">
    <citation type="submission" date="2014-08" db="EMBL/GenBank/DDBJ databases">
        <title>Clostridium innocuum, an unnegligible vancomycin-resistant pathogen causing extra-intestinal infections.</title>
        <authorList>
            <person name="Feng Y."/>
            <person name="Chiu C.-H."/>
        </authorList>
    </citation>
    <scope>NUCLEOTIDE SEQUENCE [LARGE SCALE GENOMIC DNA]</scope>
    <source>
        <strain evidence="1 2">AN88</strain>
    </source>
</reference>
<dbReference type="Proteomes" id="UP000030008">
    <property type="component" value="Unassembled WGS sequence"/>
</dbReference>
<protein>
    <submittedName>
        <fullName evidence="1">Uncharacterized protein</fullName>
    </submittedName>
</protein>
<dbReference type="RefSeq" id="WP_002607717.1">
    <property type="nucleotide sequence ID" value="NZ_JAKNTM010000001.1"/>
</dbReference>
<evidence type="ECO:0000313" key="2">
    <source>
        <dbReference type="Proteomes" id="UP000030008"/>
    </source>
</evidence>
<proteinExistence type="predicted"/>
<name>A0A099I8S0_CLOIN</name>
<sequence>MKCKDKNPLREALERGEVIDGDAFDMILMEEREERVIGYLKKISNDLESIKKVMDIKQKYYDDSGNTYE</sequence>
<accession>A0A099I8S0</accession>
<dbReference type="AlphaFoldDB" id="A0A099I8S0"/>
<gene>
    <name evidence="1" type="ORF">CIAN88_06065</name>
</gene>
<evidence type="ECO:0000313" key="1">
    <source>
        <dbReference type="EMBL" id="KGJ54105.1"/>
    </source>
</evidence>
<comment type="caution">
    <text evidence="1">The sequence shown here is derived from an EMBL/GenBank/DDBJ whole genome shotgun (WGS) entry which is preliminary data.</text>
</comment>
<dbReference type="EMBL" id="JQIF01000023">
    <property type="protein sequence ID" value="KGJ54105.1"/>
    <property type="molecule type" value="Genomic_DNA"/>
</dbReference>